<dbReference type="Gene3D" id="1.10.286.40">
    <property type="entry name" value="Chlorophyll a-b binding protein like"/>
    <property type="match status" value="1"/>
</dbReference>
<keyword evidence="13" id="KW-1133">Transmembrane helix</keyword>
<dbReference type="PANTHER" id="PTHR31044">
    <property type="entry name" value="BETA-1,3 GLUCANASE"/>
    <property type="match status" value="1"/>
</dbReference>
<evidence type="ECO:0000256" key="20">
    <source>
        <dbReference type="ARBA" id="ARBA00033430"/>
    </source>
</evidence>
<comment type="similarity">
    <text evidence="4">Belongs to the PsaG/PsaK family.</text>
</comment>
<dbReference type="AlphaFoldDB" id="A0A6A6N155"/>
<dbReference type="InterPro" id="IPR035982">
    <property type="entry name" value="PSI_centre_PsaK_sf"/>
</dbReference>
<sequence>MVQEKAEATIPVTTLSPPEGNTTFLGGTTWCVAFAGVSQIDLQNALDWACGLGMADCSAIQEGGSCFEPDTLLSHASYAFNNYYQQNGNSDVACNFGGTGSLTKTNPSYGKCNYAASGLGYVLISTLVNFKNVNRTVSRLYSNWGLHSPENYLIAQPMRRKGNGALGARMDFIGSPTNLIMVTTTSLMLFAGRFGLAPSANRKATAGLKLEARDSGLQTGDPAGFTLADTLACGSVGHILGAGIVLGLKNLGAL</sequence>
<keyword evidence="12" id="KW-0603">Photosystem I</keyword>
<evidence type="ECO:0000256" key="5">
    <source>
        <dbReference type="ARBA" id="ARBA00022475"/>
    </source>
</evidence>
<evidence type="ECO:0000313" key="22">
    <source>
        <dbReference type="EMBL" id="KAF2317849.1"/>
    </source>
</evidence>
<evidence type="ECO:0000256" key="13">
    <source>
        <dbReference type="ARBA" id="ARBA00022989"/>
    </source>
</evidence>
<dbReference type="GO" id="GO:0005886">
    <property type="term" value="C:plasma membrane"/>
    <property type="evidence" value="ECO:0007669"/>
    <property type="project" value="UniProtKB-SubCell"/>
</dbReference>
<dbReference type="PANTHER" id="PTHR31044:SF36">
    <property type="entry name" value="CARBOHYDRATE-BINDING X8 DOMAIN SUPERFAMILY PROTEIN"/>
    <property type="match status" value="1"/>
</dbReference>
<dbReference type="Pfam" id="PF01241">
    <property type="entry name" value="PSI_PSAK"/>
    <property type="match status" value="1"/>
</dbReference>
<evidence type="ECO:0000256" key="19">
    <source>
        <dbReference type="ARBA" id="ARBA00031124"/>
    </source>
</evidence>
<evidence type="ECO:0000256" key="17">
    <source>
        <dbReference type="ARBA" id="ARBA00023180"/>
    </source>
</evidence>
<evidence type="ECO:0000259" key="21">
    <source>
        <dbReference type="SMART" id="SM00768"/>
    </source>
</evidence>
<keyword evidence="8" id="KW-0336">GPI-anchor</keyword>
<dbReference type="Gene3D" id="1.20.58.1040">
    <property type="match status" value="1"/>
</dbReference>
<gene>
    <name evidence="22" type="ORF">GH714_041166</name>
</gene>
<organism evidence="22 23">
    <name type="scientific">Hevea brasiliensis</name>
    <name type="common">Para rubber tree</name>
    <name type="synonym">Siphonia brasiliensis</name>
    <dbReference type="NCBI Taxonomy" id="3981"/>
    <lineage>
        <taxon>Eukaryota</taxon>
        <taxon>Viridiplantae</taxon>
        <taxon>Streptophyta</taxon>
        <taxon>Embryophyta</taxon>
        <taxon>Tracheophyta</taxon>
        <taxon>Spermatophyta</taxon>
        <taxon>Magnoliopsida</taxon>
        <taxon>eudicotyledons</taxon>
        <taxon>Gunneridae</taxon>
        <taxon>Pentapetalae</taxon>
        <taxon>rosids</taxon>
        <taxon>fabids</taxon>
        <taxon>Malpighiales</taxon>
        <taxon>Euphorbiaceae</taxon>
        <taxon>Crotonoideae</taxon>
        <taxon>Micrandreae</taxon>
        <taxon>Hevea</taxon>
    </lineage>
</organism>
<dbReference type="GO" id="GO:0015979">
    <property type="term" value="P:photosynthesis"/>
    <property type="evidence" value="ECO:0007669"/>
    <property type="project" value="UniProtKB-KW"/>
</dbReference>
<dbReference type="GO" id="GO:0009506">
    <property type="term" value="C:plasmodesma"/>
    <property type="evidence" value="ECO:0007669"/>
    <property type="project" value="UniProtKB-ARBA"/>
</dbReference>
<keyword evidence="9" id="KW-0934">Plastid</keyword>
<reference evidence="22 23" key="1">
    <citation type="journal article" date="2020" name="Mol. Plant">
        <title>The Chromosome-Based Rubber Tree Genome Provides New Insights into Spurge Genome Evolution and Rubber Biosynthesis.</title>
        <authorList>
            <person name="Liu J."/>
            <person name="Shi C."/>
            <person name="Shi C.C."/>
            <person name="Li W."/>
            <person name="Zhang Q.J."/>
            <person name="Zhang Y."/>
            <person name="Li K."/>
            <person name="Lu H.F."/>
            <person name="Shi C."/>
            <person name="Zhu S.T."/>
            <person name="Xiao Z.Y."/>
            <person name="Nan H."/>
            <person name="Yue Y."/>
            <person name="Zhu X.G."/>
            <person name="Wu Y."/>
            <person name="Hong X.N."/>
            <person name="Fan G.Y."/>
            <person name="Tong Y."/>
            <person name="Zhang D."/>
            <person name="Mao C.L."/>
            <person name="Liu Y.L."/>
            <person name="Hao S.J."/>
            <person name="Liu W.Q."/>
            <person name="Lv M.Q."/>
            <person name="Zhang H.B."/>
            <person name="Liu Y."/>
            <person name="Hu-Tang G.R."/>
            <person name="Wang J.P."/>
            <person name="Wang J.H."/>
            <person name="Sun Y.H."/>
            <person name="Ni S.B."/>
            <person name="Chen W.B."/>
            <person name="Zhang X.C."/>
            <person name="Jiao Y.N."/>
            <person name="Eichler E.E."/>
            <person name="Li G.H."/>
            <person name="Liu X."/>
            <person name="Gao L.Z."/>
        </authorList>
    </citation>
    <scope>NUCLEOTIDE SEQUENCE [LARGE SCALE GENOMIC DNA]</scope>
    <source>
        <strain evidence="23">cv. GT1</strain>
        <tissue evidence="22">Leaf</tissue>
    </source>
</reference>
<evidence type="ECO:0000256" key="4">
    <source>
        <dbReference type="ARBA" id="ARBA00006458"/>
    </source>
</evidence>
<keyword evidence="5" id="KW-1003">Cell membrane</keyword>
<dbReference type="Pfam" id="PF07983">
    <property type="entry name" value="X8"/>
    <property type="match status" value="1"/>
</dbReference>
<keyword evidence="18" id="KW-0449">Lipoprotein</keyword>
<evidence type="ECO:0000256" key="7">
    <source>
        <dbReference type="ARBA" id="ARBA00022531"/>
    </source>
</evidence>
<evidence type="ECO:0000256" key="8">
    <source>
        <dbReference type="ARBA" id="ARBA00022622"/>
    </source>
</evidence>
<dbReference type="NCBIfam" id="TIGR03050">
    <property type="entry name" value="PS_I_psaK_plant"/>
    <property type="match status" value="1"/>
</dbReference>
<dbReference type="Proteomes" id="UP000467840">
    <property type="component" value="Chromosome 6"/>
</dbReference>
<dbReference type="FunFam" id="1.20.58.1040:FF:000001">
    <property type="entry name" value="Glucan endo-1,3-beta-glucosidase 4"/>
    <property type="match status" value="1"/>
</dbReference>
<keyword evidence="7" id="KW-0602">Photosynthesis</keyword>
<dbReference type="GO" id="GO:0009522">
    <property type="term" value="C:photosystem I"/>
    <property type="evidence" value="ECO:0007669"/>
    <property type="project" value="UniProtKB-KW"/>
</dbReference>
<dbReference type="GO" id="GO:0098552">
    <property type="term" value="C:side of membrane"/>
    <property type="evidence" value="ECO:0007669"/>
    <property type="project" value="UniProtKB-KW"/>
</dbReference>
<evidence type="ECO:0000256" key="9">
    <source>
        <dbReference type="ARBA" id="ARBA00022640"/>
    </source>
</evidence>
<evidence type="ECO:0000256" key="12">
    <source>
        <dbReference type="ARBA" id="ARBA00022836"/>
    </source>
</evidence>
<keyword evidence="23" id="KW-1185">Reference proteome</keyword>
<evidence type="ECO:0000256" key="2">
    <source>
        <dbReference type="ARBA" id="ARBA00004229"/>
    </source>
</evidence>
<evidence type="ECO:0000256" key="1">
    <source>
        <dbReference type="ARBA" id="ARBA00004141"/>
    </source>
</evidence>
<evidence type="ECO:0000256" key="16">
    <source>
        <dbReference type="ARBA" id="ARBA00023157"/>
    </source>
</evidence>
<dbReference type="InterPro" id="IPR044788">
    <property type="entry name" value="X8_dom_prot"/>
</dbReference>
<evidence type="ECO:0000256" key="10">
    <source>
        <dbReference type="ARBA" id="ARBA00022692"/>
    </source>
</evidence>
<evidence type="ECO:0000313" key="23">
    <source>
        <dbReference type="Proteomes" id="UP000467840"/>
    </source>
</evidence>
<keyword evidence="10" id="KW-0812">Transmembrane</keyword>
<keyword evidence="15" id="KW-0472">Membrane</keyword>
<dbReference type="InterPro" id="IPR017493">
    <property type="entry name" value="PSI_PsaK_pln"/>
</dbReference>
<name>A0A6A6N155_HEVBR</name>
<evidence type="ECO:0000256" key="6">
    <source>
        <dbReference type="ARBA" id="ARBA00022528"/>
    </source>
</evidence>
<dbReference type="SMART" id="SM00768">
    <property type="entry name" value="X8"/>
    <property type="match status" value="1"/>
</dbReference>
<dbReference type="InterPro" id="IPR012946">
    <property type="entry name" value="X8"/>
</dbReference>
<keyword evidence="11" id="KW-0732">Signal</keyword>
<feature type="domain" description="X8" evidence="21">
    <location>
        <begin position="29"/>
        <end position="114"/>
    </location>
</feature>
<comment type="caution">
    <text evidence="22">The sequence shown here is derived from an EMBL/GenBank/DDBJ whole genome shotgun (WGS) entry which is preliminary data.</text>
</comment>
<accession>A0A6A6N155</accession>
<dbReference type="GO" id="GO:0009507">
    <property type="term" value="C:chloroplast"/>
    <property type="evidence" value="ECO:0007669"/>
    <property type="project" value="UniProtKB-SubCell"/>
</dbReference>
<protein>
    <recommendedName>
        <fullName evidence="20">PSI-K</fullName>
    </recommendedName>
    <alternativeName>
        <fullName evidence="19">Photosystem I subunit X</fullName>
    </alternativeName>
</protein>
<dbReference type="SUPFAM" id="SSF81563">
    <property type="entry name" value="Photosystem I reaction center subunit X, PsaK"/>
    <property type="match status" value="1"/>
</dbReference>
<dbReference type="InterPro" id="IPR000549">
    <property type="entry name" value="PSI_PsaG/PsaK"/>
</dbReference>
<dbReference type="EMBL" id="JAAGAX010000004">
    <property type="protein sequence ID" value="KAF2317849.1"/>
    <property type="molecule type" value="Genomic_DNA"/>
</dbReference>
<evidence type="ECO:0000256" key="18">
    <source>
        <dbReference type="ARBA" id="ARBA00023288"/>
    </source>
</evidence>
<comment type="subcellular location">
    <subcellularLocation>
        <location evidence="3">Cell membrane</location>
        <topology evidence="3">Lipid-anchor</topology>
        <topology evidence="3">GPI-anchor</topology>
    </subcellularLocation>
    <subcellularLocation>
        <location evidence="1">Membrane</location>
        <topology evidence="1">Multi-pass membrane protein</topology>
    </subcellularLocation>
    <subcellularLocation>
        <location evidence="2">Plastid</location>
        <location evidence="2">Chloroplast</location>
    </subcellularLocation>
</comment>
<keyword evidence="16" id="KW-1015">Disulfide bond</keyword>
<keyword evidence="6" id="KW-0150">Chloroplast</keyword>
<dbReference type="PROSITE" id="PS01026">
    <property type="entry name" value="PHOTOSYSTEM_I_PSAGK"/>
    <property type="match status" value="1"/>
</dbReference>
<evidence type="ECO:0000256" key="14">
    <source>
        <dbReference type="ARBA" id="ARBA00023078"/>
    </source>
</evidence>
<keyword evidence="17" id="KW-0325">Glycoprotein</keyword>
<evidence type="ECO:0000256" key="3">
    <source>
        <dbReference type="ARBA" id="ARBA00004609"/>
    </source>
</evidence>
<evidence type="ECO:0000256" key="15">
    <source>
        <dbReference type="ARBA" id="ARBA00023136"/>
    </source>
</evidence>
<dbReference type="InterPro" id="IPR023618">
    <property type="entry name" value="PSI_PsaG/PsaK_dom"/>
</dbReference>
<keyword evidence="14" id="KW-0793">Thylakoid</keyword>
<evidence type="ECO:0000256" key="11">
    <source>
        <dbReference type="ARBA" id="ARBA00022729"/>
    </source>
</evidence>
<proteinExistence type="inferred from homology"/>